<dbReference type="AlphaFoldDB" id="A0A858RNW1"/>
<dbReference type="KEGG" id="luo:HHL09_20240"/>
<keyword evidence="1" id="KW-0732">Signal</keyword>
<feature type="chain" id="PRO_5032585872" description="Lipoprotein" evidence="1">
    <location>
        <begin position="26"/>
        <end position="168"/>
    </location>
</feature>
<dbReference type="RefSeq" id="WP_169456445.1">
    <property type="nucleotide sequence ID" value="NZ_CP051774.1"/>
</dbReference>
<evidence type="ECO:0000313" key="3">
    <source>
        <dbReference type="Proteomes" id="UP000501812"/>
    </source>
</evidence>
<evidence type="ECO:0000313" key="2">
    <source>
        <dbReference type="EMBL" id="QJE98019.1"/>
    </source>
</evidence>
<protein>
    <recommendedName>
        <fullName evidence="4">Lipoprotein</fullName>
    </recommendedName>
</protein>
<gene>
    <name evidence="2" type="ORF">HHL09_20240</name>
</gene>
<evidence type="ECO:0000256" key="1">
    <source>
        <dbReference type="SAM" id="SignalP"/>
    </source>
</evidence>
<feature type="signal peptide" evidence="1">
    <location>
        <begin position="1"/>
        <end position="25"/>
    </location>
</feature>
<evidence type="ECO:0008006" key="4">
    <source>
        <dbReference type="Google" id="ProtNLM"/>
    </source>
</evidence>
<organism evidence="2 3">
    <name type="scientific">Luteolibacter luteus</name>
    <dbReference type="NCBI Taxonomy" id="2728835"/>
    <lineage>
        <taxon>Bacteria</taxon>
        <taxon>Pseudomonadati</taxon>
        <taxon>Verrucomicrobiota</taxon>
        <taxon>Verrucomicrobiia</taxon>
        <taxon>Verrucomicrobiales</taxon>
        <taxon>Verrucomicrobiaceae</taxon>
        <taxon>Luteolibacter</taxon>
    </lineage>
</organism>
<dbReference type="EMBL" id="CP051774">
    <property type="protein sequence ID" value="QJE98019.1"/>
    <property type="molecule type" value="Genomic_DNA"/>
</dbReference>
<keyword evidence="3" id="KW-1185">Reference proteome</keyword>
<accession>A0A858RNW1</accession>
<proteinExistence type="predicted"/>
<name>A0A858RNW1_9BACT</name>
<reference evidence="2 3" key="1">
    <citation type="submission" date="2020-04" db="EMBL/GenBank/DDBJ databases">
        <title>Luteolibacter sp. G-1-1-1 isolated from soil.</title>
        <authorList>
            <person name="Dahal R.H."/>
        </authorList>
    </citation>
    <scope>NUCLEOTIDE SEQUENCE [LARGE SCALE GENOMIC DNA]</scope>
    <source>
        <strain evidence="2 3">G-1-1-1</strain>
    </source>
</reference>
<dbReference type="Proteomes" id="UP000501812">
    <property type="component" value="Chromosome"/>
</dbReference>
<sequence>MRIAPRLKLLAAALATVAFPSCVQYYNLPTDYSGPVATIRGTAAQKNVFKGESFTVTKVNGKLIAGRGAVATPVGGGPVLAVQEPQIQVLPQPVTLTLTGGTVYAADGPAMVDGLFGGSRHVSGDISFTPKAGVDYRVKGLLDRGSESVWLVEEKSGKIVGQKISKGR</sequence>